<dbReference type="Gene3D" id="3.80.10.10">
    <property type="entry name" value="Ribonuclease Inhibitor"/>
    <property type="match status" value="1"/>
</dbReference>
<sequence>MTTIHTCTFYAVVYNYAYYGSGIFNRQGRRSNSEGSIVTGIAMLWMAIVIGQQAGLPSGRDPESMVLPRLRDASSCDWIDREPEGVVNWEGRPVGDRECQRLADRSDANGDRVVELRLICTQVTDGCLRSVARFEHLEALDLRGTEITDAGLDDLKAPSRLVLLDLRGTRVTACGVRRLQRRLPAVEILWLPPPGIPLQLATRSE</sequence>
<name>A0A517SKB5_9PLAN</name>
<gene>
    <name evidence="2" type="ORF">Pan44_46230</name>
</gene>
<dbReference type="InterPro" id="IPR057207">
    <property type="entry name" value="FBXL15_LRR"/>
</dbReference>
<dbReference type="Proteomes" id="UP000315700">
    <property type="component" value="Chromosome"/>
</dbReference>
<dbReference type="InterPro" id="IPR032675">
    <property type="entry name" value="LRR_dom_sf"/>
</dbReference>
<reference evidence="2 3" key="1">
    <citation type="submission" date="2019-02" db="EMBL/GenBank/DDBJ databases">
        <title>Deep-cultivation of Planctomycetes and their phenomic and genomic characterization uncovers novel biology.</title>
        <authorList>
            <person name="Wiegand S."/>
            <person name="Jogler M."/>
            <person name="Boedeker C."/>
            <person name="Pinto D."/>
            <person name="Vollmers J."/>
            <person name="Rivas-Marin E."/>
            <person name="Kohn T."/>
            <person name="Peeters S.H."/>
            <person name="Heuer A."/>
            <person name="Rast P."/>
            <person name="Oberbeckmann S."/>
            <person name="Bunk B."/>
            <person name="Jeske O."/>
            <person name="Meyerdierks A."/>
            <person name="Storesund J.E."/>
            <person name="Kallscheuer N."/>
            <person name="Luecker S."/>
            <person name="Lage O.M."/>
            <person name="Pohl T."/>
            <person name="Merkel B.J."/>
            <person name="Hornburger P."/>
            <person name="Mueller R.-W."/>
            <person name="Bruemmer F."/>
            <person name="Labrenz M."/>
            <person name="Spormann A.M."/>
            <person name="Op den Camp H."/>
            <person name="Overmann J."/>
            <person name="Amann R."/>
            <person name="Jetten M.S.M."/>
            <person name="Mascher T."/>
            <person name="Medema M.H."/>
            <person name="Devos D.P."/>
            <person name="Kaster A.-K."/>
            <person name="Ovreas L."/>
            <person name="Rohde M."/>
            <person name="Galperin M.Y."/>
            <person name="Jogler C."/>
        </authorList>
    </citation>
    <scope>NUCLEOTIDE SEQUENCE [LARGE SCALE GENOMIC DNA]</scope>
    <source>
        <strain evidence="2 3">Pan44</strain>
    </source>
</reference>
<evidence type="ECO:0000259" key="1">
    <source>
        <dbReference type="Pfam" id="PF25372"/>
    </source>
</evidence>
<protein>
    <recommendedName>
        <fullName evidence="1">F-box/LRR-repeat protein 15-like leucin rich repeat domain-containing protein</fullName>
    </recommendedName>
</protein>
<evidence type="ECO:0000313" key="3">
    <source>
        <dbReference type="Proteomes" id="UP000315700"/>
    </source>
</evidence>
<accession>A0A517SKB5</accession>
<keyword evidence="3" id="KW-1185">Reference proteome</keyword>
<dbReference type="EMBL" id="CP036271">
    <property type="protein sequence ID" value="QDT56567.1"/>
    <property type="molecule type" value="Genomic_DNA"/>
</dbReference>
<dbReference type="AlphaFoldDB" id="A0A517SKB5"/>
<dbReference type="SUPFAM" id="SSF52047">
    <property type="entry name" value="RNI-like"/>
    <property type="match status" value="1"/>
</dbReference>
<dbReference type="Pfam" id="PF25372">
    <property type="entry name" value="DUF7885"/>
    <property type="match status" value="1"/>
</dbReference>
<dbReference type="InParanoid" id="A0A517SKB5"/>
<proteinExistence type="predicted"/>
<organism evidence="2 3">
    <name type="scientific">Caulifigura coniformis</name>
    <dbReference type="NCBI Taxonomy" id="2527983"/>
    <lineage>
        <taxon>Bacteria</taxon>
        <taxon>Pseudomonadati</taxon>
        <taxon>Planctomycetota</taxon>
        <taxon>Planctomycetia</taxon>
        <taxon>Planctomycetales</taxon>
        <taxon>Planctomycetaceae</taxon>
        <taxon>Caulifigura</taxon>
    </lineage>
</organism>
<dbReference type="KEGG" id="ccos:Pan44_46230"/>
<feature type="domain" description="F-box/LRR-repeat protein 15-like leucin rich repeat" evidence="1">
    <location>
        <begin position="119"/>
        <end position="179"/>
    </location>
</feature>
<evidence type="ECO:0000313" key="2">
    <source>
        <dbReference type="EMBL" id="QDT56567.1"/>
    </source>
</evidence>